<organism evidence="2 3">
    <name type="scientific">Algoriphagus ratkowskyi</name>
    <dbReference type="NCBI Taxonomy" id="57028"/>
    <lineage>
        <taxon>Bacteria</taxon>
        <taxon>Pseudomonadati</taxon>
        <taxon>Bacteroidota</taxon>
        <taxon>Cytophagia</taxon>
        <taxon>Cytophagales</taxon>
        <taxon>Cyclobacteriaceae</taxon>
        <taxon>Algoriphagus</taxon>
    </lineage>
</organism>
<keyword evidence="2" id="KW-0269">Exonuclease</keyword>
<sequence length="107" mass="12436">MPDNEGQKETALLQIGKKLKDRQLPTIVAGDINDVVWSYMDELTNTKNILFDVRVGRGFYNSYNAENIFMRWPLDHVYVTKEFNLTKLERLSKIGSDHFPIYVKLGL</sequence>
<gene>
    <name evidence="2" type="ORF">LV84_02290</name>
</gene>
<keyword evidence="2" id="KW-0378">Hydrolase</keyword>
<dbReference type="GO" id="GO:0004519">
    <property type="term" value="F:endonuclease activity"/>
    <property type="evidence" value="ECO:0007669"/>
    <property type="project" value="UniProtKB-KW"/>
</dbReference>
<dbReference type="InterPro" id="IPR036691">
    <property type="entry name" value="Endo/exonu/phosph_ase_sf"/>
</dbReference>
<accession>A0A2W7R531</accession>
<dbReference type="SUPFAM" id="SSF56219">
    <property type="entry name" value="DNase I-like"/>
    <property type="match status" value="1"/>
</dbReference>
<dbReference type="InterPro" id="IPR005135">
    <property type="entry name" value="Endo/exonuclease/phosphatase"/>
</dbReference>
<dbReference type="Proteomes" id="UP000249115">
    <property type="component" value="Unassembled WGS sequence"/>
</dbReference>
<evidence type="ECO:0000313" key="3">
    <source>
        <dbReference type="Proteomes" id="UP000249115"/>
    </source>
</evidence>
<dbReference type="GO" id="GO:0004527">
    <property type="term" value="F:exonuclease activity"/>
    <property type="evidence" value="ECO:0007669"/>
    <property type="project" value="UniProtKB-KW"/>
</dbReference>
<dbReference type="Gene3D" id="3.60.10.10">
    <property type="entry name" value="Endonuclease/exonuclease/phosphatase"/>
    <property type="match status" value="1"/>
</dbReference>
<comment type="caution">
    <text evidence="2">The sequence shown here is derived from an EMBL/GenBank/DDBJ whole genome shotgun (WGS) entry which is preliminary data.</text>
</comment>
<dbReference type="RefSeq" id="WP_205635733.1">
    <property type="nucleotide sequence ID" value="NZ_MSSV01000009.1"/>
</dbReference>
<keyword evidence="2" id="KW-0255">Endonuclease</keyword>
<protein>
    <submittedName>
        <fullName evidence="2">Endonuclease/Exonuclease/phosphatase family protein</fullName>
    </submittedName>
</protein>
<evidence type="ECO:0000313" key="2">
    <source>
        <dbReference type="EMBL" id="PZX55928.1"/>
    </source>
</evidence>
<dbReference type="Pfam" id="PF03372">
    <property type="entry name" value="Exo_endo_phos"/>
    <property type="match status" value="1"/>
</dbReference>
<reference evidence="2 3" key="1">
    <citation type="submission" date="2018-06" db="EMBL/GenBank/DDBJ databases">
        <title>Genomic Encyclopedia of Archaeal and Bacterial Type Strains, Phase II (KMG-II): from individual species to whole genera.</title>
        <authorList>
            <person name="Goeker M."/>
        </authorList>
    </citation>
    <scope>NUCLEOTIDE SEQUENCE [LARGE SCALE GENOMIC DNA]</scope>
    <source>
        <strain evidence="2 3">DSM 22686</strain>
    </source>
</reference>
<feature type="domain" description="Endonuclease/exonuclease/phosphatase" evidence="1">
    <location>
        <begin position="7"/>
        <end position="98"/>
    </location>
</feature>
<evidence type="ECO:0000259" key="1">
    <source>
        <dbReference type="Pfam" id="PF03372"/>
    </source>
</evidence>
<dbReference type="EMBL" id="QKZU01000008">
    <property type="protein sequence ID" value="PZX55928.1"/>
    <property type="molecule type" value="Genomic_DNA"/>
</dbReference>
<keyword evidence="2" id="KW-0540">Nuclease</keyword>
<dbReference type="AlphaFoldDB" id="A0A2W7R531"/>
<name>A0A2W7R531_9BACT</name>
<proteinExistence type="predicted"/>